<accession>A0A9X4JDV8</accession>
<proteinExistence type="predicted"/>
<dbReference type="InterPro" id="IPR050237">
    <property type="entry name" value="ATP-dep_AMP-bd_enzyme"/>
</dbReference>
<reference evidence="6" key="1">
    <citation type="submission" date="2022-11" db="EMBL/GenBank/DDBJ databases">
        <authorList>
            <person name="Kamali M."/>
            <person name="Peak L."/>
            <person name="Go Y.Y."/>
            <person name="Balasuriya U.B.R."/>
            <person name="Carossino M."/>
        </authorList>
    </citation>
    <scope>NUCLEOTIDE SEQUENCE</scope>
    <source>
        <strain evidence="6">4524</strain>
    </source>
</reference>
<dbReference type="NCBIfam" id="TIGR01923">
    <property type="entry name" value="menE"/>
    <property type="match status" value="1"/>
</dbReference>
<dbReference type="InterPro" id="IPR020845">
    <property type="entry name" value="AMP-binding_CS"/>
</dbReference>
<feature type="domain" description="AMP-dependent synthetase/ligase" evidence="5">
    <location>
        <begin position="13"/>
        <end position="121"/>
    </location>
</feature>
<dbReference type="NCBIfam" id="NF006539">
    <property type="entry name" value="PRK09029.1"/>
    <property type="match status" value="1"/>
</dbReference>
<keyword evidence="1" id="KW-0474">Menaquinone biosynthesis</keyword>
<dbReference type="InterPro" id="IPR000873">
    <property type="entry name" value="AMP-dep_synth/lig_dom"/>
</dbReference>
<dbReference type="PANTHER" id="PTHR43767">
    <property type="entry name" value="LONG-CHAIN-FATTY-ACID--COA LIGASE"/>
    <property type="match status" value="1"/>
</dbReference>
<keyword evidence="7" id="KW-1185">Reference proteome</keyword>
<evidence type="ECO:0000256" key="4">
    <source>
        <dbReference type="ARBA" id="ARBA00022840"/>
    </source>
</evidence>
<keyword evidence="4" id="KW-0067">ATP-binding</keyword>
<feature type="domain" description="AMP-dependent synthetase/ligase" evidence="5">
    <location>
        <begin position="132"/>
        <end position="323"/>
    </location>
</feature>
<dbReference type="EMBL" id="JAPHVQ010000004">
    <property type="protein sequence ID" value="MDE8034680.1"/>
    <property type="molecule type" value="Genomic_DNA"/>
</dbReference>
<dbReference type="GO" id="GO:0005524">
    <property type="term" value="F:ATP binding"/>
    <property type="evidence" value="ECO:0007669"/>
    <property type="project" value="UniProtKB-KW"/>
</dbReference>
<reference evidence="6" key="2">
    <citation type="journal article" date="2023" name="Pathogens">
        <title>Pathological Features and Genomic Characterization of an Actinobacillus equuli subsp. equuli Bearing Unique Virulence-Associated Genes from an Adult Horse with Pleuropneumonia.</title>
        <authorList>
            <person name="Kamali M."/>
            <person name="Carossino M."/>
            <person name="Del Piero F."/>
            <person name="Peak L."/>
            <person name="Mitchell M.S."/>
            <person name="Willette J."/>
            <person name="Baker R."/>
            <person name="Li F."/>
            <person name="Kenez A."/>
            <person name="Balasuriya U.B.R."/>
            <person name="Go Y.Y."/>
        </authorList>
    </citation>
    <scope>NUCLEOTIDE SEQUENCE</scope>
    <source>
        <strain evidence="6">4524</strain>
    </source>
</reference>
<keyword evidence="3" id="KW-0547">Nucleotide-binding</keyword>
<dbReference type="Gene3D" id="3.30.300.30">
    <property type="match status" value="1"/>
</dbReference>
<evidence type="ECO:0000313" key="6">
    <source>
        <dbReference type="EMBL" id="MDE8034680.1"/>
    </source>
</evidence>
<evidence type="ECO:0000313" key="7">
    <source>
        <dbReference type="Proteomes" id="UP001142444"/>
    </source>
</evidence>
<organism evidence="6 7">
    <name type="scientific">Actinobacillus equuli subsp. equuli</name>
    <dbReference type="NCBI Taxonomy" id="202947"/>
    <lineage>
        <taxon>Bacteria</taxon>
        <taxon>Pseudomonadati</taxon>
        <taxon>Pseudomonadota</taxon>
        <taxon>Gammaproteobacteria</taxon>
        <taxon>Pasteurellales</taxon>
        <taxon>Pasteurellaceae</taxon>
        <taxon>Actinobacillus</taxon>
    </lineage>
</organism>
<dbReference type="GO" id="GO:0009234">
    <property type="term" value="P:menaquinone biosynthetic process"/>
    <property type="evidence" value="ECO:0007669"/>
    <property type="project" value="UniProtKB-KW"/>
</dbReference>
<evidence type="ECO:0000256" key="2">
    <source>
        <dbReference type="ARBA" id="ARBA00022598"/>
    </source>
</evidence>
<dbReference type="PROSITE" id="PS00455">
    <property type="entry name" value="AMP_BINDING"/>
    <property type="match status" value="1"/>
</dbReference>
<dbReference type="InterPro" id="IPR045851">
    <property type="entry name" value="AMP-bd_C_sf"/>
</dbReference>
<dbReference type="GO" id="GO:0008756">
    <property type="term" value="F:o-succinylbenzoate-CoA ligase activity"/>
    <property type="evidence" value="ECO:0007669"/>
    <property type="project" value="UniProtKB-EC"/>
</dbReference>
<sequence>MVNFSFFPTAYWAANAAQRQAIVWEKGNTDYFPFLSSSLNWAEFHHLVSQTANLLITKGVRTDQVIAYSGTHRLIGLLCYCSAIVIGARILMLNPALSESQRQTILSTYQIDILITDQDFANFQQNQTAYLNSNWDIHRPATLTLTSGSSGMPKVVVHSAQNHLENAEGVCELMQFSQTDSWLLSLPLFHVSGQGIVWRWLAQGANLAVNEQKDLFFTCLDRVSHASLVPTQLQRYLQNKTEKIAYSQKFLLGGTAIPKALVAQAQQRGITCYSGYGMTEMASTICAVENELDNVGYPLKGREVKLVNDEIWVQGSGLALGYLQKNGEIRPLVNDEGWLPTKDRGEWNASGQLVVKGRLDNMFISGGENIQPEDVEKVIYQSGLVSQVFILPVEDAEFGERPVAIVQFLSHDFAKNCENLTAWLADKLEKFKQPIAYYPLEQLQLVQRGGIKISRVQLKNALTQLLGKYHDQTSV</sequence>
<comment type="caution">
    <text evidence="6">The sequence shown here is derived from an EMBL/GenBank/DDBJ whole genome shotgun (WGS) entry which is preliminary data.</text>
</comment>
<dbReference type="Proteomes" id="UP001142444">
    <property type="component" value="Unassembled WGS sequence"/>
</dbReference>
<dbReference type="RefSeq" id="WP_275217787.1">
    <property type="nucleotide sequence ID" value="NZ_JAPHVQ010000004.1"/>
</dbReference>
<keyword evidence="2 6" id="KW-0436">Ligase</keyword>
<evidence type="ECO:0000259" key="5">
    <source>
        <dbReference type="Pfam" id="PF00501"/>
    </source>
</evidence>
<dbReference type="InterPro" id="IPR010192">
    <property type="entry name" value="MenE"/>
</dbReference>
<name>A0A9X4JDV8_ACTEU</name>
<dbReference type="EC" id="6.2.1.26" evidence="6"/>
<evidence type="ECO:0000256" key="3">
    <source>
        <dbReference type="ARBA" id="ARBA00022741"/>
    </source>
</evidence>
<dbReference type="SUPFAM" id="SSF56801">
    <property type="entry name" value="Acetyl-CoA synthetase-like"/>
    <property type="match status" value="1"/>
</dbReference>
<dbReference type="PANTHER" id="PTHR43767:SF1">
    <property type="entry name" value="NONRIBOSOMAL PEPTIDE SYNTHASE PES1 (EUROFUNG)-RELATED"/>
    <property type="match status" value="1"/>
</dbReference>
<dbReference type="InterPro" id="IPR042099">
    <property type="entry name" value="ANL_N_sf"/>
</dbReference>
<gene>
    <name evidence="6" type="primary">menE</name>
    <name evidence="6" type="ORF">OQ257_05820</name>
</gene>
<dbReference type="AlphaFoldDB" id="A0A9X4JDV8"/>
<evidence type="ECO:0000256" key="1">
    <source>
        <dbReference type="ARBA" id="ARBA00022428"/>
    </source>
</evidence>
<dbReference type="Gene3D" id="3.40.50.12780">
    <property type="entry name" value="N-terminal domain of ligase-like"/>
    <property type="match status" value="1"/>
</dbReference>
<protein>
    <submittedName>
        <fullName evidence="6">O-succinylbenzoate--CoA ligase</fullName>
        <ecNumber evidence="6">6.2.1.26</ecNumber>
    </submittedName>
</protein>
<dbReference type="CDD" id="cd17630">
    <property type="entry name" value="OSB_MenE-like"/>
    <property type="match status" value="1"/>
</dbReference>
<dbReference type="Pfam" id="PF00501">
    <property type="entry name" value="AMP-binding"/>
    <property type="match status" value="2"/>
</dbReference>